<feature type="domain" description="HTH rpiR-type" evidence="2">
    <location>
        <begin position="34"/>
        <end position="110"/>
    </location>
</feature>
<dbReference type="PROSITE" id="PS51071">
    <property type="entry name" value="HTH_RPIR"/>
    <property type="match status" value="1"/>
</dbReference>
<evidence type="ECO:0000256" key="1">
    <source>
        <dbReference type="SAM" id="MobiDB-lite"/>
    </source>
</evidence>
<name>A0A508X1N0_9HYPH</name>
<dbReference type="Proteomes" id="UP001190825">
    <property type="component" value="Unassembled WGS sequence"/>
</dbReference>
<keyword evidence="5" id="KW-1185">Reference proteome</keyword>
<reference evidence="4" key="3">
    <citation type="submission" date="2019-06" db="EMBL/GenBank/DDBJ databases">
        <authorList>
            <person name="Le Quere A."/>
            <person name="Colella S."/>
        </authorList>
    </citation>
    <scope>NUCLEOTIDE SEQUENCE</scope>
    <source>
        <strain evidence="4">EmedicaeMD41</strain>
    </source>
</reference>
<dbReference type="EMBL" id="CABFNB010000118">
    <property type="protein sequence ID" value="VTZ63456.1"/>
    <property type="molecule type" value="Genomic_DNA"/>
</dbReference>
<dbReference type="Pfam" id="PF01418">
    <property type="entry name" value="HTH_6"/>
    <property type="match status" value="1"/>
</dbReference>
<dbReference type="RefSeq" id="WP_028053925.1">
    <property type="nucleotide sequence ID" value="NZ_ATYC01000008.1"/>
</dbReference>
<gene>
    <name evidence="3" type="ORF">BMJ33_19530</name>
    <name evidence="4" type="ORF">EMEDMD4_500012</name>
</gene>
<dbReference type="InterPro" id="IPR000281">
    <property type="entry name" value="HTH_RpiR"/>
</dbReference>
<sequence length="115" mass="12683">MTTQPPRHASGTKDGGGSKAQARRESRTPPSNLYELKSMIAKREVVFPGELERVMRAVLDQPEFTAFSTATSIAGKCGVSRTTVVRLASHLGFGKFRDFKNLFREHFKEAANAGR</sequence>
<feature type="region of interest" description="Disordered" evidence="1">
    <location>
        <begin position="1"/>
        <end position="34"/>
    </location>
</feature>
<dbReference type="Gene3D" id="1.10.10.10">
    <property type="entry name" value="Winged helix-like DNA-binding domain superfamily/Winged helix DNA-binding domain"/>
    <property type="match status" value="1"/>
</dbReference>
<proteinExistence type="predicted"/>
<dbReference type="InterPro" id="IPR036388">
    <property type="entry name" value="WH-like_DNA-bd_sf"/>
</dbReference>
<dbReference type="EMBL" id="NBUC01000097">
    <property type="protein sequence ID" value="PLU01236.1"/>
    <property type="molecule type" value="Genomic_DNA"/>
</dbReference>
<evidence type="ECO:0000313" key="5">
    <source>
        <dbReference type="Proteomes" id="UP001190825"/>
    </source>
</evidence>
<dbReference type="Proteomes" id="UP000507954">
    <property type="component" value="Unassembled WGS sequence"/>
</dbReference>
<dbReference type="AlphaFoldDB" id="A0A508X1N0"/>
<evidence type="ECO:0000313" key="4">
    <source>
        <dbReference type="EMBL" id="VTZ63456.1"/>
    </source>
</evidence>
<accession>A0A508X1N0</accession>
<dbReference type="SUPFAM" id="SSF46689">
    <property type="entry name" value="Homeodomain-like"/>
    <property type="match status" value="1"/>
</dbReference>
<protein>
    <submittedName>
        <fullName evidence="4">Putative transcriptional regulator, RpiR family</fullName>
    </submittedName>
    <submittedName>
        <fullName evidence="3">RpiR family transcriptional regulator</fullName>
    </submittedName>
</protein>
<reference evidence="3" key="1">
    <citation type="submission" date="2017-04" db="EMBL/GenBank/DDBJ databases">
        <authorList>
            <person name="Porter S."/>
            <person name="Friesen M.L."/>
            <person name="Faber-Hammond J."/>
        </authorList>
    </citation>
    <scope>NUCLEOTIDE SEQUENCE</scope>
    <source>
        <strain evidence="3">Str16</strain>
    </source>
</reference>
<dbReference type="GO" id="GO:0003700">
    <property type="term" value="F:DNA-binding transcription factor activity"/>
    <property type="evidence" value="ECO:0007669"/>
    <property type="project" value="InterPro"/>
</dbReference>
<evidence type="ECO:0000313" key="3">
    <source>
        <dbReference type="EMBL" id="PLU01236.1"/>
    </source>
</evidence>
<reference evidence="3 5" key="2">
    <citation type="journal article" date="2018" name="FEMS Microbiol. Ecol.">
        <title>Co-invading symbiotic mutualists of Medicago polymorpha retain high ancestral diversity and contain diverse accessory genomes.</title>
        <authorList>
            <person name="Porter S.S."/>
            <person name="Faber-Hammond J.J."/>
            <person name="Friesen M.L."/>
        </authorList>
    </citation>
    <scope>NUCLEOTIDE SEQUENCE [LARGE SCALE GENOMIC DNA]</scope>
    <source>
        <strain evidence="3 5">Str16</strain>
    </source>
</reference>
<organism evidence="4">
    <name type="scientific">Sinorhizobium medicae</name>
    <dbReference type="NCBI Taxonomy" id="110321"/>
    <lineage>
        <taxon>Bacteria</taxon>
        <taxon>Pseudomonadati</taxon>
        <taxon>Pseudomonadota</taxon>
        <taxon>Alphaproteobacteria</taxon>
        <taxon>Hyphomicrobiales</taxon>
        <taxon>Rhizobiaceae</taxon>
        <taxon>Sinorhizobium/Ensifer group</taxon>
        <taxon>Sinorhizobium</taxon>
    </lineage>
</organism>
<dbReference type="InterPro" id="IPR009057">
    <property type="entry name" value="Homeodomain-like_sf"/>
</dbReference>
<evidence type="ECO:0000259" key="2">
    <source>
        <dbReference type="PROSITE" id="PS51071"/>
    </source>
</evidence>